<protein>
    <submittedName>
        <fullName evidence="1">Uncharacterized protein</fullName>
    </submittedName>
</protein>
<dbReference type="Proteomes" id="UP000078542">
    <property type="component" value="Unassembled WGS sequence"/>
</dbReference>
<dbReference type="EMBL" id="KQ978379">
    <property type="protein sequence ID" value="KYM94506.1"/>
    <property type="molecule type" value="Genomic_DNA"/>
</dbReference>
<accession>A0A195C2S0</accession>
<reference evidence="1 2" key="1">
    <citation type="submission" date="2016-03" db="EMBL/GenBank/DDBJ databases">
        <title>Cyphomyrmex costatus WGS genome.</title>
        <authorList>
            <person name="Nygaard S."/>
            <person name="Hu H."/>
            <person name="Boomsma J."/>
            <person name="Zhang G."/>
        </authorList>
    </citation>
    <scope>NUCLEOTIDE SEQUENCE [LARGE SCALE GENOMIC DNA]</scope>
    <source>
        <strain evidence="1">MS0001</strain>
        <tissue evidence="1">Whole body</tissue>
    </source>
</reference>
<gene>
    <name evidence="1" type="ORF">ALC62_14949</name>
</gene>
<keyword evidence="2" id="KW-1185">Reference proteome</keyword>
<name>A0A195C2S0_9HYME</name>
<evidence type="ECO:0000313" key="2">
    <source>
        <dbReference type="Proteomes" id="UP000078542"/>
    </source>
</evidence>
<organism evidence="1 2">
    <name type="scientific">Cyphomyrmex costatus</name>
    <dbReference type="NCBI Taxonomy" id="456900"/>
    <lineage>
        <taxon>Eukaryota</taxon>
        <taxon>Metazoa</taxon>
        <taxon>Ecdysozoa</taxon>
        <taxon>Arthropoda</taxon>
        <taxon>Hexapoda</taxon>
        <taxon>Insecta</taxon>
        <taxon>Pterygota</taxon>
        <taxon>Neoptera</taxon>
        <taxon>Endopterygota</taxon>
        <taxon>Hymenoptera</taxon>
        <taxon>Apocrita</taxon>
        <taxon>Aculeata</taxon>
        <taxon>Formicoidea</taxon>
        <taxon>Formicidae</taxon>
        <taxon>Myrmicinae</taxon>
        <taxon>Cyphomyrmex</taxon>
    </lineage>
</organism>
<evidence type="ECO:0000313" key="1">
    <source>
        <dbReference type="EMBL" id="KYM94506.1"/>
    </source>
</evidence>
<proteinExistence type="predicted"/>
<sequence>MPHPKPNVLPHVEVLVLRKNLLFSILAQSDQPMFKGYRICMLTSTLTDTRMRLPYFDNITRYDKIPSISTLP</sequence>
<dbReference type="AlphaFoldDB" id="A0A195C2S0"/>